<dbReference type="RefSeq" id="WP_281246726.1">
    <property type="nucleotide sequence ID" value="NZ_FPBA01000008.1"/>
</dbReference>
<keyword evidence="2" id="KW-1185">Reference proteome</keyword>
<name>A0A1I7AAS3_9ACTN</name>
<dbReference type="STRING" id="1296565.SAMN05660657_02603"/>
<reference evidence="2" key="1">
    <citation type="submission" date="2016-10" db="EMBL/GenBank/DDBJ databases">
        <authorList>
            <person name="Varghese N."/>
            <person name="Submissions S."/>
        </authorList>
    </citation>
    <scope>NUCLEOTIDE SEQUENCE [LARGE SCALE GENOMIC DNA]</scope>
    <source>
        <strain evidence="2">DSM 46136</strain>
    </source>
</reference>
<protein>
    <submittedName>
        <fullName evidence="1">Uncharacterized protein</fullName>
    </submittedName>
</protein>
<evidence type="ECO:0000313" key="1">
    <source>
        <dbReference type="EMBL" id="SFT72033.1"/>
    </source>
</evidence>
<dbReference type="AlphaFoldDB" id="A0A1I7AAS3"/>
<dbReference type="EMBL" id="FPBA01000008">
    <property type="protein sequence ID" value="SFT72033.1"/>
    <property type="molecule type" value="Genomic_DNA"/>
</dbReference>
<proteinExistence type="predicted"/>
<accession>A0A1I7AAS3</accession>
<organism evidence="1 2">
    <name type="scientific">Geodermatophilus amargosae</name>
    <dbReference type="NCBI Taxonomy" id="1296565"/>
    <lineage>
        <taxon>Bacteria</taxon>
        <taxon>Bacillati</taxon>
        <taxon>Actinomycetota</taxon>
        <taxon>Actinomycetes</taxon>
        <taxon>Geodermatophilales</taxon>
        <taxon>Geodermatophilaceae</taxon>
        <taxon>Geodermatophilus</taxon>
    </lineage>
</organism>
<evidence type="ECO:0000313" key="2">
    <source>
        <dbReference type="Proteomes" id="UP000199546"/>
    </source>
</evidence>
<dbReference type="Proteomes" id="UP000199546">
    <property type="component" value="Unassembled WGS sequence"/>
</dbReference>
<gene>
    <name evidence="1" type="ORF">SAMN05660657_02603</name>
</gene>
<sequence length="42" mass="4649">MAAEEAAPTKQEIPVDECHRLLAGQEIGRLAVNAEHHRWSSP</sequence>